<name>A0A5S9QA77_9GAMM</name>
<evidence type="ECO:0000313" key="2">
    <source>
        <dbReference type="EMBL" id="CAA0114561.1"/>
    </source>
</evidence>
<accession>A0A5S9QA77</accession>
<evidence type="ECO:0000313" key="3">
    <source>
        <dbReference type="Proteomes" id="UP000441399"/>
    </source>
</evidence>
<evidence type="ECO:0000256" key="1">
    <source>
        <dbReference type="SAM" id="SignalP"/>
    </source>
</evidence>
<organism evidence="2 3">
    <name type="scientific">BD1-7 clade bacterium</name>
    <dbReference type="NCBI Taxonomy" id="2029982"/>
    <lineage>
        <taxon>Bacteria</taxon>
        <taxon>Pseudomonadati</taxon>
        <taxon>Pseudomonadota</taxon>
        <taxon>Gammaproteobacteria</taxon>
        <taxon>Cellvibrionales</taxon>
        <taxon>Spongiibacteraceae</taxon>
        <taxon>BD1-7 clade</taxon>
    </lineage>
</organism>
<protein>
    <recommendedName>
        <fullName evidence="4">DUF3187 family protein</fullName>
    </recommendedName>
</protein>
<dbReference type="EMBL" id="CACSIO010000023">
    <property type="protein sequence ID" value="CAA0114561.1"/>
    <property type="molecule type" value="Genomic_DNA"/>
</dbReference>
<reference evidence="2 3" key="1">
    <citation type="submission" date="2019-11" db="EMBL/GenBank/DDBJ databases">
        <authorList>
            <person name="Holert J."/>
        </authorList>
    </citation>
    <scope>NUCLEOTIDE SEQUENCE [LARGE SCALE GENOMIC DNA]</scope>
    <source>
        <strain evidence="2">SB11_3</strain>
    </source>
</reference>
<dbReference type="Proteomes" id="UP000441399">
    <property type="component" value="Unassembled WGS sequence"/>
</dbReference>
<dbReference type="InterPro" id="IPR021523">
    <property type="entry name" value="DUF3187"/>
</dbReference>
<dbReference type="Pfam" id="PF11383">
    <property type="entry name" value="DUF3187"/>
    <property type="match status" value="1"/>
</dbReference>
<dbReference type="AlphaFoldDB" id="A0A5S9QA77"/>
<feature type="chain" id="PRO_5025047999" description="DUF3187 family protein" evidence="1">
    <location>
        <begin position="45"/>
        <end position="340"/>
    </location>
</feature>
<dbReference type="OrthoDB" id="7059736at2"/>
<proteinExistence type="predicted"/>
<keyword evidence="3" id="KW-1185">Reference proteome</keyword>
<keyword evidence="1" id="KW-0732">Signal</keyword>
<sequence length="340" mass="38119">MHVARTLPSSKLATILRKCAAKVIYCTTPSLLALTLLGSHPAAAYLPVRNQSPLTLPAGIPSMSDAYRVPANQQRYAVRTTVSNNWYVKGTPGDDPYLDGETLTTEARFEFGFDQWALILDVPYLYHNGGFLDGFIEEYHSWFGLPNGSRDEFPKNRLDFRYNGRDSAELNKDTNGFGDLRVSGAYTLAQSATSAHLVTAQLKLNTGNSNDWLGSGGLSFGGYLTHHWNYWRMSTDLQYGLLWQQRSNLLPNQTQQLIGFLSLAFDFRLWGQWYAVAQYDGNTPTWTHSKQPPLRDAHMGTLGVRWQNKTWRIHGAVLEDLKVGSAPDVGFQLGFTYAPQ</sequence>
<evidence type="ECO:0008006" key="4">
    <source>
        <dbReference type="Google" id="ProtNLM"/>
    </source>
</evidence>
<gene>
    <name evidence="2" type="ORF">OPDIPICF_01623</name>
</gene>
<feature type="signal peptide" evidence="1">
    <location>
        <begin position="1"/>
        <end position="44"/>
    </location>
</feature>